<keyword evidence="2" id="KW-1185">Reference proteome</keyword>
<reference evidence="1 2" key="1">
    <citation type="journal article" date="2021" name="Elife">
        <title>Chloroplast acquisition without the gene transfer in kleptoplastic sea slugs, Plakobranchus ocellatus.</title>
        <authorList>
            <person name="Maeda T."/>
            <person name="Takahashi S."/>
            <person name="Yoshida T."/>
            <person name="Shimamura S."/>
            <person name="Takaki Y."/>
            <person name="Nagai Y."/>
            <person name="Toyoda A."/>
            <person name="Suzuki Y."/>
            <person name="Arimoto A."/>
            <person name="Ishii H."/>
            <person name="Satoh N."/>
            <person name="Nishiyama T."/>
            <person name="Hasebe M."/>
            <person name="Maruyama T."/>
            <person name="Minagawa J."/>
            <person name="Obokata J."/>
            <person name="Shigenobu S."/>
        </authorList>
    </citation>
    <scope>NUCLEOTIDE SEQUENCE [LARGE SCALE GENOMIC DNA]</scope>
</reference>
<protein>
    <submittedName>
        <fullName evidence="1">Uncharacterized protein</fullName>
    </submittedName>
</protein>
<name>A0AAV4GY10_9GAST</name>
<sequence length="297" mass="33151">MAESTIGDSILDPKHPNFIPIQDFGLDNIPEGFRSDAVLEYIKNISARTVKLVTRYTSPDRPASSTRGFKDGKRLGSGWVVKVEYLNWQCECPECKESLAPESHCWAVIVNTSTQLVYDSQEAKATQVELFYDKESFREEGKVITLHGADLEVTNPASPYISLLVCFTCDAALASQLDNYRKESMALRSAILREMREDVDLTQFLVICHPQGLPKHIWMSPELERVRSSTLFSSAVSIYSARTCPGVVGGPVVILHGKDCEDLVWFPVVDNNFDTALSNFSISTNVAANDFNYSQFC</sequence>
<evidence type="ECO:0000313" key="1">
    <source>
        <dbReference type="EMBL" id="GFR90302.1"/>
    </source>
</evidence>
<proteinExistence type="predicted"/>
<accession>A0AAV4GY10</accession>
<dbReference type="Proteomes" id="UP000762676">
    <property type="component" value="Unassembled WGS sequence"/>
</dbReference>
<gene>
    <name evidence="1" type="ORF">ElyMa_004301000</name>
</gene>
<comment type="caution">
    <text evidence="1">The sequence shown here is derived from an EMBL/GenBank/DDBJ whole genome shotgun (WGS) entry which is preliminary data.</text>
</comment>
<organism evidence="1 2">
    <name type="scientific">Elysia marginata</name>
    <dbReference type="NCBI Taxonomy" id="1093978"/>
    <lineage>
        <taxon>Eukaryota</taxon>
        <taxon>Metazoa</taxon>
        <taxon>Spiralia</taxon>
        <taxon>Lophotrochozoa</taxon>
        <taxon>Mollusca</taxon>
        <taxon>Gastropoda</taxon>
        <taxon>Heterobranchia</taxon>
        <taxon>Euthyneura</taxon>
        <taxon>Panpulmonata</taxon>
        <taxon>Sacoglossa</taxon>
        <taxon>Placobranchoidea</taxon>
        <taxon>Plakobranchidae</taxon>
        <taxon>Elysia</taxon>
    </lineage>
</organism>
<evidence type="ECO:0000313" key="2">
    <source>
        <dbReference type="Proteomes" id="UP000762676"/>
    </source>
</evidence>
<dbReference type="EMBL" id="BMAT01008663">
    <property type="protein sequence ID" value="GFR90302.1"/>
    <property type="molecule type" value="Genomic_DNA"/>
</dbReference>
<dbReference type="AlphaFoldDB" id="A0AAV4GY10"/>